<dbReference type="RefSeq" id="WP_168008425.1">
    <property type="nucleotide sequence ID" value="NZ_JAATHJ010000027.1"/>
</dbReference>
<dbReference type="SUPFAM" id="SSF46689">
    <property type="entry name" value="Homeodomain-like"/>
    <property type="match status" value="1"/>
</dbReference>
<dbReference type="Gene3D" id="1.10.357.10">
    <property type="entry name" value="Tetracycline Repressor, domain 2"/>
    <property type="match status" value="1"/>
</dbReference>
<sequence>MNDKFAKLDDSKQRQIINAAYREFTSETYKKASTNRIVEEAGIGKGMLFYYFKSKQKLFLYLVERSLAAAIRYIEEIDWDIPDVISRYEQASRKKLEAFLEDPESFYFLGSILLNDLDSLPEEQRQQILHMQQQTKERMFSGIDYSLFRSDVDPETALKLILWSINGYEQDLMARLKGETFQHINMTSYWDEFHHYLQTLRTVYYKGDECDGNG</sequence>
<evidence type="ECO:0000256" key="3">
    <source>
        <dbReference type="PROSITE-ProRule" id="PRU00335"/>
    </source>
</evidence>
<dbReference type="InterPro" id="IPR001647">
    <property type="entry name" value="HTH_TetR"/>
</dbReference>
<dbReference type="PROSITE" id="PS50977">
    <property type="entry name" value="HTH_TETR_2"/>
    <property type="match status" value="1"/>
</dbReference>
<dbReference type="PRINTS" id="PR00455">
    <property type="entry name" value="HTHTETR"/>
</dbReference>
<dbReference type="Pfam" id="PF00440">
    <property type="entry name" value="TetR_N"/>
    <property type="match status" value="1"/>
</dbReference>
<dbReference type="InterPro" id="IPR050624">
    <property type="entry name" value="HTH-type_Tx_Regulator"/>
</dbReference>
<dbReference type="Proteomes" id="UP000752012">
    <property type="component" value="Unassembled WGS sequence"/>
</dbReference>
<proteinExistence type="predicted"/>
<keyword evidence="1" id="KW-0678">Repressor</keyword>
<evidence type="ECO:0000259" key="4">
    <source>
        <dbReference type="PROSITE" id="PS50977"/>
    </source>
</evidence>
<reference evidence="5 6" key="1">
    <citation type="submission" date="2020-03" db="EMBL/GenBank/DDBJ databases">
        <title>Assessment of the enzymatic potential of alkaline-tolerant lipase obtained from Bacillus luteus H11 (technogenic soil) for the bioremediation of saline soils contaminated with petroleum substances.</title>
        <authorList>
            <person name="Kalwasinska A."/>
        </authorList>
    </citation>
    <scope>NUCLEOTIDE SEQUENCE [LARGE SCALE GENOMIC DNA]</scope>
    <source>
        <strain evidence="5 6">H11</strain>
    </source>
</reference>
<dbReference type="InterPro" id="IPR009057">
    <property type="entry name" value="Homeodomain-like_sf"/>
</dbReference>
<protein>
    <submittedName>
        <fullName evidence="5">TetR/AcrR family transcriptional regulator</fullName>
    </submittedName>
</protein>
<keyword evidence="6" id="KW-1185">Reference proteome</keyword>
<dbReference type="GO" id="GO:0003677">
    <property type="term" value="F:DNA binding"/>
    <property type="evidence" value="ECO:0007669"/>
    <property type="project" value="UniProtKB-UniRule"/>
</dbReference>
<comment type="caution">
    <text evidence="5">The sequence shown here is derived from an EMBL/GenBank/DDBJ whole genome shotgun (WGS) entry which is preliminary data.</text>
</comment>
<evidence type="ECO:0000256" key="2">
    <source>
        <dbReference type="ARBA" id="ARBA00023125"/>
    </source>
</evidence>
<dbReference type="AlphaFoldDB" id="A0A969PWB5"/>
<dbReference type="SUPFAM" id="SSF48498">
    <property type="entry name" value="Tetracyclin repressor-like, C-terminal domain"/>
    <property type="match status" value="1"/>
</dbReference>
<dbReference type="Gene3D" id="1.10.10.60">
    <property type="entry name" value="Homeodomain-like"/>
    <property type="match status" value="1"/>
</dbReference>
<dbReference type="InterPro" id="IPR036271">
    <property type="entry name" value="Tet_transcr_reg_TetR-rel_C_sf"/>
</dbReference>
<dbReference type="PANTHER" id="PTHR43479:SF11">
    <property type="entry name" value="ACREF_ENVCD OPERON REPRESSOR-RELATED"/>
    <property type="match status" value="1"/>
</dbReference>
<feature type="domain" description="HTH tetR-type" evidence="4">
    <location>
        <begin position="10"/>
        <end position="70"/>
    </location>
</feature>
<dbReference type="EMBL" id="JAATHJ010000027">
    <property type="protein sequence ID" value="NJP38689.1"/>
    <property type="molecule type" value="Genomic_DNA"/>
</dbReference>
<dbReference type="PANTHER" id="PTHR43479">
    <property type="entry name" value="ACREF/ENVCD OPERON REPRESSOR-RELATED"/>
    <property type="match status" value="1"/>
</dbReference>
<evidence type="ECO:0000313" key="6">
    <source>
        <dbReference type="Proteomes" id="UP000752012"/>
    </source>
</evidence>
<accession>A0A969PWB5</accession>
<name>A0A969PWB5_9BACI</name>
<evidence type="ECO:0000313" key="5">
    <source>
        <dbReference type="EMBL" id="NJP38689.1"/>
    </source>
</evidence>
<keyword evidence="2 3" id="KW-0238">DNA-binding</keyword>
<organism evidence="5 6">
    <name type="scientific">Alkalicoccus luteus</name>
    <dbReference type="NCBI Taxonomy" id="1237094"/>
    <lineage>
        <taxon>Bacteria</taxon>
        <taxon>Bacillati</taxon>
        <taxon>Bacillota</taxon>
        <taxon>Bacilli</taxon>
        <taxon>Bacillales</taxon>
        <taxon>Bacillaceae</taxon>
        <taxon>Alkalicoccus</taxon>
    </lineage>
</organism>
<gene>
    <name evidence="5" type="ORF">HCN83_14010</name>
</gene>
<feature type="DNA-binding region" description="H-T-H motif" evidence="3">
    <location>
        <begin position="33"/>
        <end position="52"/>
    </location>
</feature>
<evidence type="ECO:0000256" key="1">
    <source>
        <dbReference type="ARBA" id="ARBA00022491"/>
    </source>
</evidence>